<evidence type="ECO:0000256" key="4">
    <source>
        <dbReference type="ARBA" id="ARBA00022801"/>
    </source>
</evidence>
<dbReference type="EMBL" id="CAAGRJ010012359">
    <property type="protein sequence ID" value="VFV29069.1"/>
    <property type="molecule type" value="Genomic_DNA"/>
</dbReference>
<protein>
    <submittedName>
        <fullName evidence="10">Transcription termination factor</fullName>
    </submittedName>
</protein>
<feature type="compositionally biased region" description="Basic and acidic residues" evidence="8">
    <location>
        <begin position="188"/>
        <end position="248"/>
    </location>
</feature>
<dbReference type="InterPro" id="IPR010666">
    <property type="entry name" value="Znf_GRF"/>
</dbReference>
<dbReference type="GO" id="GO:0008094">
    <property type="term" value="F:ATP-dependent activity, acting on DNA"/>
    <property type="evidence" value="ECO:0007669"/>
    <property type="project" value="TreeGrafter"/>
</dbReference>
<keyword evidence="2" id="KW-0547">Nucleotide-binding</keyword>
<name>A0A485N9E7_LYNPA</name>
<dbReference type="GO" id="GO:0008270">
    <property type="term" value="F:zinc ion binding"/>
    <property type="evidence" value="ECO:0007669"/>
    <property type="project" value="UniProtKB-KW"/>
</dbReference>
<dbReference type="Pfam" id="PF00176">
    <property type="entry name" value="SNF2-rel_dom"/>
    <property type="match status" value="1"/>
</dbReference>
<dbReference type="Proteomes" id="UP000386466">
    <property type="component" value="Unassembled WGS sequence"/>
</dbReference>
<dbReference type="Pfam" id="PF06839">
    <property type="entry name" value="Zn_ribbon_GRF"/>
    <property type="match status" value="1"/>
</dbReference>
<dbReference type="PANTHER" id="PTHR45626">
    <property type="entry name" value="TRANSCRIPTION TERMINATION FACTOR 2-RELATED"/>
    <property type="match status" value="1"/>
</dbReference>
<dbReference type="AlphaFoldDB" id="A0A485N9E7"/>
<gene>
    <name evidence="10" type="ORF">LYPA_23C016387</name>
</gene>
<feature type="compositionally biased region" description="Polar residues" evidence="8">
    <location>
        <begin position="365"/>
        <end position="388"/>
    </location>
</feature>
<dbReference type="InterPro" id="IPR000330">
    <property type="entry name" value="SNF2_N"/>
</dbReference>
<dbReference type="SUPFAM" id="SSF52540">
    <property type="entry name" value="P-loop containing nucleoside triphosphate hydrolases"/>
    <property type="match status" value="1"/>
</dbReference>
<dbReference type="PANTHER" id="PTHR45626:SF50">
    <property type="entry name" value="TRANSCRIPTION TERMINATION FACTOR 2"/>
    <property type="match status" value="1"/>
</dbReference>
<feature type="domain" description="GRF-type" evidence="9">
    <location>
        <begin position="6"/>
        <end position="46"/>
    </location>
</feature>
<dbReference type="Gene3D" id="3.40.50.10810">
    <property type="entry name" value="Tandem AAA-ATPase domain"/>
    <property type="match status" value="1"/>
</dbReference>
<keyword evidence="6" id="KW-0067">ATP-binding</keyword>
<evidence type="ECO:0000256" key="5">
    <source>
        <dbReference type="ARBA" id="ARBA00022833"/>
    </source>
</evidence>
<reference evidence="10 11" key="1">
    <citation type="submission" date="2019-01" db="EMBL/GenBank/DDBJ databases">
        <authorList>
            <person name="Alioto T."/>
            <person name="Alioto T."/>
        </authorList>
    </citation>
    <scope>NUCLEOTIDE SEQUENCE [LARGE SCALE GENOMIC DNA]</scope>
</reference>
<evidence type="ECO:0000313" key="11">
    <source>
        <dbReference type="Proteomes" id="UP000386466"/>
    </source>
</evidence>
<organism evidence="10 11">
    <name type="scientific">Lynx pardinus</name>
    <name type="common">Iberian lynx</name>
    <name type="synonym">Felis pardina</name>
    <dbReference type="NCBI Taxonomy" id="191816"/>
    <lineage>
        <taxon>Eukaryota</taxon>
        <taxon>Metazoa</taxon>
        <taxon>Chordata</taxon>
        <taxon>Craniata</taxon>
        <taxon>Vertebrata</taxon>
        <taxon>Euteleostomi</taxon>
        <taxon>Mammalia</taxon>
        <taxon>Eutheria</taxon>
        <taxon>Laurasiatheria</taxon>
        <taxon>Carnivora</taxon>
        <taxon>Feliformia</taxon>
        <taxon>Felidae</taxon>
        <taxon>Felinae</taxon>
        <taxon>Lynx</taxon>
    </lineage>
</organism>
<dbReference type="GO" id="GO:0005634">
    <property type="term" value="C:nucleus"/>
    <property type="evidence" value="ECO:0007669"/>
    <property type="project" value="TreeGrafter"/>
</dbReference>
<keyword evidence="5" id="KW-0862">Zinc</keyword>
<dbReference type="InterPro" id="IPR027417">
    <property type="entry name" value="P-loop_NTPase"/>
</dbReference>
<keyword evidence="1" id="KW-0479">Metal-binding</keyword>
<evidence type="ECO:0000256" key="7">
    <source>
        <dbReference type="PROSITE-ProRule" id="PRU01343"/>
    </source>
</evidence>
<evidence type="ECO:0000256" key="2">
    <source>
        <dbReference type="ARBA" id="ARBA00022741"/>
    </source>
</evidence>
<evidence type="ECO:0000256" key="8">
    <source>
        <dbReference type="SAM" id="MobiDB-lite"/>
    </source>
</evidence>
<sequence length="706" mass="77159">MEALRCSEHGTICFLKTGVRDGPNKGKSFYVCPANSCSLVLAADIPVSHCLLHEDCVVALQGLLLPPGKEEYRLFFQCARSKAAGKQWCGSIPWQEPGSKEHPVTHKCESASEPLHYPSNQQRNPFKVLDKNQEPSLWKQFTKGEGEKKMADKNQKEKDVFLDPKKEWKAESNCWMKKDLSSGLEVKKKQAAGQEKHGVEKEFQCEAKESKGTHRRDLSGVESKQGHGDELRKPSRSLQEKSNVESHHVQKTSEPLREKEPKPLPGITHGQNPTIKPQTGGRLNKEHSKSREAREAKAGGYPSTQSDQHSEPRDVPAPQGPSTQCAPAAALRPLGEGPEAGSSHGDRGQGTAVSPKPPLLFDLTLDSQNENCLSFPGQSVQRNTSAASGVSKKVEPSDPAAQRVYLTTQLKQKKSTLKSVNLQALPDKGQKLLKQIRELEEALGALALSPEPDTNEKSDTQVPQQRNLTKTATDLPRLVPPLPLHDQGLQPLGSQGLKAVCPLAAGGSSGCYGGPPKPDGPHAVWKIISKAIDELHQSLESRPAETALAEDPPGLKVPLLLHQKQALAWLLWRESQKPHGGILDSSEFISHGTLIICPASLIHHWKNEVMKRVGSNTLRVCLYHGPNREQRAKVLSTYDIVITTYNLLTKEIPTQKQEGVILGANPSAEKVSLGAARETGATPHLTGVFLQHQSKERYLPGRAGMA</sequence>
<evidence type="ECO:0000256" key="3">
    <source>
        <dbReference type="ARBA" id="ARBA00022771"/>
    </source>
</evidence>
<dbReference type="GO" id="GO:0006281">
    <property type="term" value="P:DNA repair"/>
    <property type="evidence" value="ECO:0007669"/>
    <property type="project" value="TreeGrafter"/>
</dbReference>
<feature type="compositionally biased region" description="Basic and acidic residues" evidence="8">
    <location>
        <begin position="283"/>
        <end position="297"/>
    </location>
</feature>
<dbReference type="PROSITE" id="PS51999">
    <property type="entry name" value="ZF_GRF"/>
    <property type="match status" value="1"/>
</dbReference>
<dbReference type="InterPro" id="IPR038718">
    <property type="entry name" value="SNF2-like_sf"/>
</dbReference>
<evidence type="ECO:0000313" key="10">
    <source>
        <dbReference type="EMBL" id="VFV29069.1"/>
    </source>
</evidence>
<keyword evidence="3 7" id="KW-0863">Zinc-finger</keyword>
<evidence type="ECO:0000259" key="9">
    <source>
        <dbReference type="PROSITE" id="PS51999"/>
    </source>
</evidence>
<feature type="region of interest" description="Disordered" evidence="8">
    <location>
        <begin position="446"/>
        <end position="478"/>
    </location>
</feature>
<dbReference type="InterPro" id="IPR050628">
    <property type="entry name" value="SNF2_RAD54_helicase_TF"/>
</dbReference>
<keyword evidence="4" id="KW-0378">Hydrolase</keyword>
<proteinExistence type="predicted"/>
<evidence type="ECO:0000256" key="1">
    <source>
        <dbReference type="ARBA" id="ARBA00022723"/>
    </source>
</evidence>
<dbReference type="GO" id="GO:0016787">
    <property type="term" value="F:hydrolase activity"/>
    <property type="evidence" value="ECO:0007669"/>
    <property type="project" value="UniProtKB-KW"/>
</dbReference>
<accession>A0A485N9E7</accession>
<keyword evidence="11" id="KW-1185">Reference proteome</keyword>
<evidence type="ECO:0000256" key="6">
    <source>
        <dbReference type="ARBA" id="ARBA00022840"/>
    </source>
</evidence>
<feature type="region of interest" description="Disordered" evidence="8">
    <location>
        <begin position="188"/>
        <end position="395"/>
    </location>
</feature>
<dbReference type="GO" id="GO:0005524">
    <property type="term" value="F:ATP binding"/>
    <property type="evidence" value="ECO:0007669"/>
    <property type="project" value="UniProtKB-KW"/>
</dbReference>
<feature type="compositionally biased region" description="Polar residues" evidence="8">
    <location>
        <begin position="460"/>
        <end position="472"/>
    </location>
</feature>